<keyword evidence="1" id="KW-1133">Transmembrane helix</keyword>
<dbReference type="AlphaFoldDB" id="A0A1W0WC36"/>
<feature type="transmembrane region" description="Helical" evidence="1">
    <location>
        <begin position="30"/>
        <end position="49"/>
    </location>
</feature>
<keyword evidence="3" id="KW-1185">Reference proteome</keyword>
<keyword evidence="1" id="KW-0472">Membrane</keyword>
<comment type="caution">
    <text evidence="2">The sequence shown here is derived from an EMBL/GenBank/DDBJ whole genome shotgun (WGS) entry which is preliminary data.</text>
</comment>
<proteinExistence type="predicted"/>
<evidence type="ECO:0000256" key="1">
    <source>
        <dbReference type="SAM" id="Phobius"/>
    </source>
</evidence>
<reference evidence="3" key="1">
    <citation type="submission" date="2017-01" db="EMBL/GenBank/DDBJ databases">
        <title>Comparative genomics of anhydrobiosis in the tardigrade Hypsibius dujardini.</title>
        <authorList>
            <person name="Yoshida Y."/>
            <person name="Koutsovoulos G."/>
            <person name="Laetsch D."/>
            <person name="Stevens L."/>
            <person name="Kumar S."/>
            <person name="Horikawa D."/>
            <person name="Ishino K."/>
            <person name="Komine S."/>
            <person name="Tomita M."/>
            <person name="Blaxter M."/>
            <person name="Arakawa K."/>
        </authorList>
    </citation>
    <scope>NUCLEOTIDE SEQUENCE [LARGE SCALE GENOMIC DNA]</scope>
    <source>
        <strain evidence="3">Z151</strain>
    </source>
</reference>
<feature type="transmembrane region" description="Helical" evidence="1">
    <location>
        <begin position="128"/>
        <end position="145"/>
    </location>
</feature>
<name>A0A1W0WC36_HYPEX</name>
<keyword evidence="1" id="KW-0812">Transmembrane</keyword>
<dbReference type="Proteomes" id="UP000192578">
    <property type="component" value="Unassembled WGS sequence"/>
</dbReference>
<organism evidence="2 3">
    <name type="scientific">Hypsibius exemplaris</name>
    <name type="common">Freshwater tardigrade</name>
    <dbReference type="NCBI Taxonomy" id="2072580"/>
    <lineage>
        <taxon>Eukaryota</taxon>
        <taxon>Metazoa</taxon>
        <taxon>Ecdysozoa</taxon>
        <taxon>Tardigrada</taxon>
        <taxon>Eutardigrada</taxon>
        <taxon>Parachela</taxon>
        <taxon>Hypsibioidea</taxon>
        <taxon>Hypsibiidae</taxon>
        <taxon>Hypsibius</taxon>
    </lineage>
</organism>
<gene>
    <name evidence="2" type="ORF">BV898_13043</name>
</gene>
<accession>A0A1W0WC36</accession>
<dbReference type="EMBL" id="MTYJ01000138">
    <property type="protein sequence ID" value="OQV12723.1"/>
    <property type="molecule type" value="Genomic_DNA"/>
</dbReference>
<protein>
    <submittedName>
        <fullName evidence="2">Uncharacterized protein</fullName>
    </submittedName>
</protein>
<evidence type="ECO:0000313" key="2">
    <source>
        <dbReference type="EMBL" id="OQV12723.1"/>
    </source>
</evidence>
<feature type="transmembrane region" description="Helical" evidence="1">
    <location>
        <begin position="61"/>
        <end position="86"/>
    </location>
</feature>
<evidence type="ECO:0000313" key="3">
    <source>
        <dbReference type="Proteomes" id="UP000192578"/>
    </source>
</evidence>
<sequence>MQQQQQQQLQKWAEAHVHLLSLMNRLNAQFGAILLFAYSLDIIVVLGSASWLLTSNANSTIWYYATSFSGVLVFGVYTTILPWPLVSVHKKKPKGVFKELKQLERSWRDYPFVFTGMGLFNFTSELLIGTWTLLASFMLVAREILRDR</sequence>